<keyword evidence="1" id="KW-0472">Membrane</keyword>
<keyword evidence="1" id="KW-1133">Transmembrane helix</keyword>
<evidence type="ECO:0000256" key="1">
    <source>
        <dbReference type="SAM" id="Phobius"/>
    </source>
</evidence>
<feature type="transmembrane region" description="Helical" evidence="1">
    <location>
        <begin position="50"/>
        <end position="74"/>
    </location>
</feature>
<name>A0A4R2TTD6_9FIRM</name>
<proteinExistence type="predicted"/>
<dbReference type="RefSeq" id="WP_132847799.1">
    <property type="nucleotide sequence ID" value="NZ_CP058648.1"/>
</dbReference>
<evidence type="ECO:0000313" key="4">
    <source>
        <dbReference type="Proteomes" id="UP000295504"/>
    </source>
</evidence>
<feature type="transmembrane region" description="Helical" evidence="1">
    <location>
        <begin position="145"/>
        <end position="166"/>
    </location>
</feature>
<evidence type="ECO:0000313" key="3">
    <source>
        <dbReference type="EMBL" id="TCQ04665.1"/>
    </source>
</evidence>
<feature type="transmembrane region" description="Helical" evidence="1">
    <location>
        <begin position="230"/>
        <end position="246"/>
    </location>
</feature>
<organism evidence="3 4">
    <name type="scientific">Serpentinicella alkaliphila</name>
    <dbReference type="NCBI Taxonomy" id="1734049"/>
    <lineage>
        <taxon>Bacteria</taxon>
        <taxon>Bacillati</taxon>
        <taxon>Bacillota</taxon>
        <taxon>Clostridia</taxon>
        <taxon>Peptostreptococcales</taxon>
        <taxon>Natronincolaceae</taxon>
        <taxon>Serpentinicella</taxon>
    </lineage>
</organism>
<keyword evidence="1" id="KW-0812">Transmembrane</keyword>
<accession>A0A4R2TTD6</accession>
<dbReference type="Gene3D" id="1.20.144.10">
    <property type="entry name" value="Phosphatidic acid phosphatase type 2/haloperoxidase"/>
    <property type="match status" value="1"/>
</dbReference>
<dbReference type="SUPFAM" id="SSF48317">
    <property type="entry name" value="Acid phosphatase/Vanadium-dependent haloperoxidase"/>
    <property type="match status" value="1"/>
</dbReference>
<dbReference type="Pfam" id="PF01569">
    <property type="entry name" value="PAP2"/>
    <property type="match status" value="1"/>
</dbReference>
<dbReference type="InterPro" id="IPR036938">
    <property type="entry name" value="PAP2/HPO_sf"/>
</dbReference>
<dbReference type="EMBL" id="SLYC01000006">
    <property type="protein sequence ID" value="TCQ04665.1"/>
    <property type="molecule type" value="Genomic_DNA"/>
</dbReference>
<reference evidence="3 4" key="1">
    <citation type="submission" date="2019-03" db="EMBL/GenBank/DDBJ databases">
        <title>Genomic Encyclopedia of Type Strains, Phase IV (KMG-IV): sequencing the most valuable type-strain genomes for metagenomic binning, comparative biology and taxonomic classification.</title>
        <authorList>
            <person name="Goeker M."/>
        </authorList>
    </citation>
    <scope>NUCLEOTIDE SEQUENCE [LARGE SCALE GENOMIC DNA]</scope>
    <source>
        <strain evidence="3 4">DSM 100013</strain>
    </source>
</reference>
<feature type="transmembrane region" description="Helical" evidence="1">
    <location>
        <begin position="266"/>
        <end position="289"/>
    </location>
</feature>
<comment type="caution">
    <text evidence="3">The sequence shown here is derived from an EMBL/GenBank/DDBJ whole genome shotgun (WGS) entry which is preliminary data.</text>
</comment>
<dbReference type="Proteomes" id="UP000295504">
    <property type="component" value="Unassembled WGS sequence"/>
</dbReference>
<dbReference type="InterPro" id="IPR000326">
    <property type="entry name" value="PAP2/HPO"/>
</dbReference>
<gene>
    <name evidence="3" type="ORF">EDD79_100669</name>
</gene>
<dbReference type="PANTHER" id="PTHR14969">
    <property type="entry name" value="SPHINGOSINE-1-PHOSPHATE PHOSPHOHYDROLASE"/>
    <property type="match status" value="1"/>
</dbReference>
<sequence>MTDISFIVWLQQYSNSFLDSFFTLVTKIGNPEYYMIVVPLFYWCINKRDAFRFAMFFLFSMYINSALKAITFVARPSGEEIRILYNESTYGSSSFPSGHTQGSASFWGYMTLYFKNRLFTICALAIIILVGVSRMYLGLHYPMDVIGGLVISILLLIIFNLSYDLIVIRLNKLQRSTKMLLSIFLPLILLSIPAHDKGLLIGFFIGLLIGYQLENEYVKFKNTTTILKQVIKFVIGMIGFVGFRIALKQLFITLGISELTILGSDVLRYCIIGLWASLFAPFLFVRLGLAEVEREKVKVI</sequence>
<dbReference type="AlphaFoldDB" id="A0A4R2TTD6"/>
<dbReference type="OrthoDB" id="9789113at2"/>
<feature type="domain" description="Phosphatidic acid phosphatase type 2/haloperoxidase" evidence="2">
    <location>
        <begin position="51"/>
        <end position="160"/>
    </location>
</feature>
<feature type="transmembrane region" description="Helical" evidence="1">
    <location>
        <begin position="118"/>
        <end position="139"/>
    </location>
</feature>
<protein>
    <submittedName>
        <fullName evidence="3">Membrane-associated phospholipid phosphatase</fullName>
    </submittedName>
</protein>
<dbReference type="SMART" id="SM00014">
    <property type="entry name" value="acidPPc"/>
    <property type="match status" value="1"/>
</dbReference>
<keyword evidence="4" id="KW-1185">Reference proteome</keyword>
<dbReference type="PANTHER" id="PTHR14969:SF13">
    <property type="entry name" value="AT30094P"/>
    <property type="match status" value="1"/>
</dbReference>
<evidence type="ECO:0000259" key="2">
    <source>
        <dbReference type="SMART" id="SM00014"/>
    </source>
</evidence>